<dbReference type="AlphaFoldDB" id="A0A1I7XJ99"/>
<organism evidence="2 3">
    <name type="scientific">Heterorhabditis bacteriophora</name>
    <name type="common">Entomopathogenic nematode worm</name>
    <dbReference type="NCBI Taxonomy" id="37862"/>
    <lineage>
        <taxon>Eukaryota</taxon>
        <taxon>Metazoa</taxon>
        <taxon>Ecdysozoa</taxon>
        <taxon>Nematoda</taxon>
        <taxon>Chromadorea</taxon>
        <taxon>Rhabditida</taxon>
        <taxon>Rhabditina</taxon>
        <taxon>Rhabditomorpha</taxon>
        <taxon>Strongyloidea</taxon>
        <taxon>Heterorhabditidae</taxon>
        <taxon>Heterorhabditis</taxon>
    </lineage>
</organism>
<feature type="region of interest" description="Disordered" evidence="1">
    <location>
        <begin position="49"/>
        <end position="79"/>
    </location>
</feature>
<sequence length="79" mass="8787">MIDLKELGIGVGEFAAKNISANRVIVPVQDGRSTQRSYSVIPYVTFQPEKPATDRAKESKTIGHQVRADEREGRSSWVN</sequence>
<evidence type="ECO:0000256" key="1">
    <source>
        <dbReference type="SAM" id="MobiDB-lite"/>
    </source>
</evidence>
<feature type="compositionally biased region" description="Basic and acidic residues" evidence="1">
    <location>
        <begin position="51"/>
        <end position="79"/>
    </location>
</feature>
<evidence type="ECO:0000313" key="3">
    <source>
        <dbReference type="WBParaSite" id="Hba_17786"/>
    </source>
</evidence>
<reference evidence="3" key="1">
    <citation type="submission" date="2016-11" db="UniProtKB">
        <authorList>
            <consortium name="WormBaseParasite"/>
        </authorList>
    </citation>
    <scope>IDENTIFICATION</scope>
</reference>
<evidence type="ECO:0000313" key="2">
    <source>
        <dbReference type="Proteomes" id="UP000095283"/>
    </source>
</evidence>
<dbReference type="WBParaSite" id="Hba_17786">
    <property type="protein sequence ID" value="Hba_17786"/>
    <property type="gene ID" value="Hba_17786"/>
</dbReference>
<accession>A0A1I7XJ99</accession>
<proteinExistence type="predicted"/>
<protein>
    <submittedName>
        <fullName evidence="3">Hva1_TUDOR domain-containing protein</fullName>
    </submittedName>
</protein>
<dbReference type="Proteomes" id="UP000095283">
    <property type="component" value="Unplaced"/>
</dbReference>
<name>A0A1I7XJ99_HETBA</name>
<keyword evidence="2" id="KW-1185">Reference proteome</keyword>